<dbReference type="EMBL" id="JBEPMO010000004">
    <property type="protein sequence ID" value="MET3731481.1"/>
    <property type="molecule type" value="Genomic_DNA"/>
</dbReference>
<protein>
    <submittedName>
        <fullName evidence="1">Uncharacterized protein</fullName>
    </submittedName>
</protein>
<comment type="caution">
    <text evidence="1">The sequence shown here is derived from an EMBL/GenBank/DDBJ whole genome shotgun (WGS) entry which is preliminary data.</text>
</comment>
<dbReference type="Proteomes" id="UP001549146">
    <property type="component" value="Unassembled WGS sequence"/>
</dbReference>
<evidence type="ECO:0000313" key="2">
    <source>
        <dbReference type="Proteomes" id="UP001549146"/>
    </source>
</evidence>
<dbReference type="RefSeq" id="WP_354507781.1">
    <property type="nucleotide sequence ID" value="NZ_JBEPMO010000004.1"/>
</dbReference>
<evidence type="ECO:0000313" key="1">
    <source>
        <dbReference type="EMBL" id="MET3731481.1"/>
    </source>
</evidence>
<organism evidence="1 2">
    <name type="scientific">Moheibacter stercoris</name>
    <dbReference type="NCBI Taxonomy" id="1628251"/>
    <lineage>
        <taxon>Bacteria</taxon>
        <taxon>Pseudomonadati</taxon>
        <taxon>Bacteroidota</taxon>
        <taxon>Flavobacteriia</taxon>
        <taxon>Flavobacteriales</taxon>
        <taxon>Weeksellaceae</taxon>
        <taxon>Moheibacter</taxon>
    </lineage>
</organism>
<accession>A0ABV2LSC6</accession>
<sequence>MAIAWTLKNYIKPFFTKNGIQYVHFKRTSFFSTGAFKEGSFNPVFSPKGNSNRTTYFYAIGKNQEEKEIQFTAKVELSFFSVRGIEIKKEPDTKSIVLN</sequence>
<proteinExistence type="predicted"/>
<gene>
    <name evidence="1" type="ORF">ABID46_001050</name>
</gene>
<keyword evidence="2" id="KW-1185">Reference proteome</keyword>
<reference evidence="1 2" key="1">
    <citation type="submission" date="2024-06" db="EMBL/GenBank/DDBJ databases">
        <title>Genomic Encyclopedia of Type Strains, Phase IV (KMG-IV): sequencing the most valuable type-strain genomes for metagenomic binning, comparative biology and taxonomic classification.</title>
        <authorList>
            <person name="Goeker M."/>
        </authorList>
    </citation>
    <scope>NUCLEOTIDE SEQUENCE [LARGE SCALE GENOMIC DNA]</scope>
    <source>
        <strain evidence="1 2">DSM 29388</strain>
    </source>
</reference>
<name>A0ABV2LSC6_9FLAO</name>